<name>A0A0A8YYF5_ARUDO</name>
<protein>
    <submittedName>
        <fullName evidence="2">Uncharacterized protein</fullName>
    </submittedName>
</protein>
<accession>A0A0A8YYF5</accession>
<organism evidence="2">
    <name type="scientific">Arundo donax</name>
    <name type="common">Giant reed</name>
    <name type="synonym">Donax arundinaceus</name>
    <dbReference type="NCBI Taxonomy" id="35708"/>
    <lineage>
        <taxon>Eukaryota</taxon>
        <taxon>Viridiplantae</taxon>
        <taxon>Streptophyta</taxon>
        <taxon>Embryophyta</taxon>
        <taxon>Tracheophyta</taxon>
        <taxon>Spermatophyta</taxon>
        <taxon>Magnoliopsida</taxon>
        <taxon>Liliopsida</taxon>
        <taxon>Poales</taxon>
        <taxon>Poaceae</taxon>
        <taxon>PACMAD clade</taxon>
        <taxon>Arundinoideae</taxon>
        <taxon>Arundineae</taxon>
        <taxon>Arundo</taxon>
    </lineage>
</organism>
<evidence type="ECO:0000256" key="1">
    <source>
        <dbReference type="SAM" id="MobiDB-lite"/>
    </source>
</evidence>
<dbReference type="EMBL" id="GBRH01267422">
    <property type="protein sequence ID" value="JAD30473.1"/>
    <property type="molecule type" value="Transcribed_RNA"/>
</dbReference>
<sequence>MTSGRAVIHRRSRQSGQNLAASASSPTWAVKTSRNSTKKKPLPS</sequence>
<dbReference type="AlphaFoldDB" id="A0A0A8YYF5"/>
<reference evidence="2" key="1">
    <citation type="submission" date="2014-09" db="EMBL/GenBank/DDBJ databases">
        <authorList>
            <person name="Magalhaes I.L.F."/>
            <person name="Oliveira U."/>
            <person name="Santos F.R."/>
            <person name="Vidigal T.H.D.A."/>
            <person name="Brescovit A.D."/>
            <person name="Santos A.J."/>
        </authorList>
    </citation>
    <scope>NUCLEOTIDE SEQUENCE</scope>
    <source>
        <tissue evidence="2">Shoot tissue taken approximately 20 cm above the soil surface</tissue>
    </source>
</reference>
<feature type="compositionally biased region" description="Polar residues" evidence="1">
    <location>
        <begin position="14"/>
        <end position="35"/>
    </location>
</feature>
<reference evidence="2" key="2">
    <citation type="journal article" date="2015" name="Data Brief">
        <title>Shoot transcriptome of the giant reed, Arundo donax.</title>
        <authorList>
            <person name="Barrero R.A."/>
            <person name="Guerrero F.D."/>
            <person name="Moolhuijzen P."/>
            <person name="Goolsby J.A."/>
            <person name="Tidwell J."/>
            <person name="Bellgard S.E."/>
            <person name="Bellgard M.I."/>
        </authorList>
    </citation>
    <scope>NUCLEOTIDE SEQUENCE</scope>
    <source>
        <tissue evidence="2">Shoot tissue taken approximately 20 cm above the soil surface</tissue>
    </source>
</reference>
<feature type="region of interest" description="Disordered" evidence="1">
    <location>
        <begin position="1"/>
        <end position="44"/>
    </location>
</feature>
<evidence type="ECO:0000313" key="2">
    <source>
        <dbReference type="EMBL" id="JAD30473.1"/>
    </source>
</evidence>
<proteinExistence type="predicted"/>